<comment type="PTM">
    <text evidence="7">Carboxylation is probably crucial for Mg(2+) binding and, consequently, for the gamma-phosphate positioning of ATP.</text>
</comment>
<dbReference type="InterPro" id="IPR005761">
    <property type="entry name" value="UDP-N-AcMur-Glu-dNH2Pim_ligase"/>
</dbReference>
<feature type="binding site" evidence="7">
    <location>
        <position position="83"/>
    </location>
    <ligand>
        <name>UDP-N-acetyl-alpha-D-muramoyl-L-alanyl-D-glutamate</name>
        <dbReference type="ChEBI" id="CHEBI:83900"/>
    </ligand>
</feature>
<dbReference type="SUPFAM" id="SSF63418">
    <property type="entry name" value="MurE/MurF N-terminal domain"/>
    <property type="match status" value="1"/>
</dbReference>
<feature type="domain" description="Mur ligase C-terminal" evidence="11">
    <location>
        <begin position="400"/>
        <end position="531"/>
    </location>
</feature>
<organism evidence="13 14">
    <name type="scientific">Microlunatus ginsengisoli</name>
    <dbReference type="NCBI Taxonomy" id="363863"/>
    <lineage>
        <taxon>Bacteria</taxon>
        <taxon>Bacillati</taxon>
        <taxon>Actinomycetota</taxon>
        <taxon>Actinomycetes</taxon>
        <taxon>Propionibacteriales</taxon>
        <taxon>Propionibacteriaceae</taxon>
        <taxon>Microlunatus</taxon>
    </lineage>
</organism>
<dbReference type="InterPro" id="IPR036565">
    <property type="entry name" value="Mur-like_cat_sf"/>
</dbReference>
<dbReference type="NCBIfam" id="NF001126">
    <property type="entry name" value="PRK00139.1-4"/>
    <property type="match status" value="1"/>
</dbReference>
<keyword evidence="4 7" id="KW-0573">Peptidoglycan synthesis</keyword>
<dbReference type="Pfam" id="PF08245">
    <property type="entry name" value="Mur_ligase_M"/>
    <property type="match status" value="1"/>
</dbReference>
<evidence type="ECO:0000259" key="12">
    <source>
        <dbReference type="Pfam" id="PF08245"/>
    </source>
</evidence>
<dbReference type="Gene3D" id="3.40.1190.10">
    <property type="entry name" value="Mur-like, catalytic domain"/>
    <property type="match status" value="1"/>
</dbReference>
<comment type="subcellular location">
    <subcellularLocation>
        <location evidence="7 8">Cytoplasm</location>
    </subcellularLocation>
</comment>
<dbReference type="InterPro" id="IPR013221">
    <property type="entry name" value="Mur_ligase_cen"/>
</dbReference>
<comment type="caution">
    <text evidence="7">Lacks conserved residue(s) required for the propagation of feature annotation.</text>
</comment>
<feature type="binding site" evidence="7">
    <location>
        <position position="240"/>
    </location>
    <ligand>
        <name>UDP-N-acetyl-alpha-D-muramoyl-L-alanyl-D-glutamate</name>
        <dbReference type="ChEBI" id="CHEBI:83900"/>
    </ligand>
</feature>
<proteinExistence type="inferred from homology"/>
<keyword evidence="2 7" id="KW-0132">Cell division</keyword>
<evidence type="ECO:0000256" key="3">
    <source>
        <dbReference type="ARBA" id="ARBA00022960"/>
    </source>
</evidence>
<feature type="domain" description="Mur ligase central" evidence="12">
    <location>
        <begin position="166"/>
        <end position="371"/>
    </location>
</feature>
<dbReference type="Gene3D" id="3.40.1390.10">
    <property type="entry name" value="MurE/MurF, N-terminal domain"/>
    <property type="match status" value="1"/>
</dbReference>
<dbReference type="Pfam" id="PF02875">
    <property type="entry name" value="Mur_ligase_C"/>
    <property type="match status" value="1"/>
</dbReference>
<feature type="region of interest" description="Disordered" evidence="9">
    <location>
        <begin position="1"/>
        <end position="35"/>
    </location>
</feature>
<keyword evidence="5 7" id="KW-0131">Cell cycle</keyword>
<evidence type="ECO:0000256" key="1">
    <source>
        <dbReference type="ARBA" id="ARBA00005898"/>
    </source>
</evidence>
<comment type="pathway">
    <text evidence="7 8">Cell wall biogenesis; peptidoglycan biosynthesis.</text>
</comment>
<keyword evidence="7" id="KW-0547">Nucleotide-binding</keyword>
<evidence type="ECO:0000256" key="8">
    <source>
        <dbReference type="RuleBase" id="RU004135"/>
    </source>
</evidence>
<comment type="function">
    <text evidence="7">Catalyzes the addition of meso-diaminopimelic acid to the nucleotide precursor UDP-N-acetylmuramoyl-L-alanyl-D-glutamate (UMAG) in the biosynthesis of bacterial cell-wall peptidoglycan.</text>
</comment>
<dbReference type="EC" id="6.3.2.13" evidence="7"/>
<reference evidence="14" key="1">
    <citation type="journal article" date="2019" name="Int. J. Syst. Evol. Microbiol.">
        <title>The Global Catalogue of Microorganisms (GCM) 10K type strain sequencing project: providing services to taxonomists for standard genome sequencing and annotation.</title>
        <authorList>
            <consortium name="The Broad Institute Genomics Platform"/>
            <consortium name="The Broad Institute Genome Sequencing Center for Infectious Disease"/>
            <person name="Wu L."/>
            <person name="Ma J."/>
        </authorList>
    </citation>
    <scope>NUCLEOTIDE SEQUENCE [LARGE SCALE GENOMIC DNA]</scope>
    <source>
        <strain evidence="14">JCM 16929</strain>
    </source>
</reference>
<evidence type="ECO:0000256" key="4">
    <source>
        <dbReference type="ARBA" id="ARBA00022984"/>
    </source>
</evidence>
<feature type="binding site" evidence="7">
    <location>
        <position position="529"/>
    </location>
    <ligand>
        <name>meso-2,6-diaminopimelate</name>
        <dbReference type="ChEBI" id="CHEBI:57791"/>
    </ligand>
</feature>
<evidence type="ECO:0000256" key="9">
    <source>
        <dbReference type="SAM" id="MobiDB-lite"/>
    </source>
</evidence>
<protein>
    <recommendedName>
        <fullName evidence="7">UDP-N-acetylmuramoyl-L-alanyl-D-glutamate--2,6-diaminopimelate ligase</fullName>
        <ecNumber evidence="7">6.3.2.13</ecNumber>
    </recommendedName>
    <alternativeName>
        <fullName evidence="7">Meso-A2pm-adding enzyme</fullName>
    </alternativeName>
    <alternativeName>
        <fullName evidence="7">Meso-diaminopimelate-adding enzyme</fullName>
    </alternativeName>
    <alternativeName>
        <fullName evidence="7">UDP-MurNAc-L-Ala-D-Glu:meso-diaminopimelate ligase</fullName>
    </alternativeName>
    <alternativeName>
        <fullName evidence="7">UDP-MurNAc-tripeptide synthetase</fullName>
    </alternativeName>
    <alternativeName>
        <fullName evidence="7">UDP-N-acetylmuramyl-tripeptide synthetase</fullName>
    </alternativeName>
</protein>
<feature type="short sequence motif" description="Meso-diaminopimelate recognition motif" evidence="7">
    <location>
        <begin position="471"/>
        <end position="474"/>
    </location>
</feature>
<feature type="modified residue" description="N6-carboxylysine" evidence="7">
    <location>
        <position position="280"/>
    </location>
</feature>
<feature type="binding site" evidence="7">
    <location>
        <position position="248"/>
    </location>
    <ligand>
        <name>UDP-N-acetyl-alpha-D-muramoyl-L-alanyl-D-glutamate</name>
        <dbReference type="ChEBI" id="CHEBI:83900"/>
    </ligand>
</feature>
<evidence type="ECO:0000313" key="14">
    <source>
        <dbReference type="Proteomes" id="UP001501490"/>
    </source>
</evidence>
<feature type="binding site" evidence="7">
    <location>
        <begin position="471"/>
        <end position="474"/>
    </location>
    <ligand>
        <name>meso-2,6-diaminopimelate</name>
        <dbReference type="ChEBI" id="CHEBI:57791"/>
    </ligand>
</feature>
<feature type="domain" description="Mur ligase N-terminal catalytic" evidence="10">
    <location>
        <begin position="78"/>
        <end position="153"/>
    </location>
</feature>
<evidence type="ECO:0000256" key="6">
    <source>
        <dbReference type="ARBA" id="ARBA00023316"/>
    </source>
</evidence>
<feature type="binding site" evidence="7">
    <location>
        <position position="85"/>
    </location>
    <ligand>
        <name>UDP-N-acetyl-alpha-D-muramoyl-L-alanyl-D-glutamate</name>
        <dbReference type="ChEBI" id="CHEBI:83900"/>
    </ligand>
</feature>
<feature type="binding site" evidence="7">
    <location>
        <position position="447"/>
    </location>
    <ligand>
        <name>meso-2,6-diaminopimelate</name>
        <dbReference type="ChEBI" id="CHEBI:57791"/>
    </ligand>
</feature>
<dbReference type="HAMAP" id="MF_00208">
    <property type="entry name" value="MurE"/>
    <property type="match status" value="1"/>
</dbReference>
<dbReference type="GO" id="GO:0016874">
    <property type="term" value="F:ligase activity"/>
    <property type="evidence" value="ECO:0007669"/>
    <property type="project" value="UniProtKB-KW"/>
</dbReference>
<dbReference type="InterPro" id="IPR035911">
    <property type="entry name" value="MurE/MurF_N"/>
</dbReference>
<dbReference type="PANTHER" id="PTHR23135">
    <property type="entry name" value="MUR LIGASE FAMILY MEMBER"/>
    <property type="match status" value="1"/>
</dbReference>
<evidence type="ECO:0000256" key="7">
    <source>
        <dbReference type="HAMAP-Rule" id="MF_00208"/>
    </source>
</evidence>
<dbReference type="NCBIfam" id="NF001124">
    <property type="entry name" value="PRK00139.1-2"/>
    <property type="match status" value="1"/>
</dbReference>
<keyword evidence="7 13" id="KW-0436">Ligase</keyword>
<name>A0ABP7ABA0_9ACTN</name>
<comment type="cofactor">
    <cofactor evidence="7">
        <name>Mg(2+)</name>
        <dbReference type="ChEBI" id="CHEBI:18420"/>
    </cofactor>
</comment>
<feature type="binding site" evidence="7">
    <location>
        <begin position="168"/>
        <end position="174"/>
    </location>
    <ligand>
        <name>ATP</name>
        <dbReference type="ChEBI" id="CHEBI:30616"/>
    </ligand>
</feature>
<comment type="similarity">
    <text evidence="1 7">Belongs to the MurCDEF family. MurE subfamily.</text>
</comment>
<keyword evidence="3 7" id="KW-0133">Cell shape</keyword>
<keyword evidence="7" id="KW-0067">ATP-binding</keyword>
<dbReference type="InterPro" id="IPR000713">
    <property type="entry name" value="Mur_ligase_N"/>
</dbReference>
<dbReference type="Gene3D" id="3.90.190.20">
    <property type="entry name" value="Mur ligase, C-terminal domain"/>
    <property type="match status" value="1"/>
</dbReference>
<dbReference type="InterPro" id="IPR004101">
    <property type="entry name" value="Mur_ligase_C"/>
</dbReference>
<evidence type="ECO:0000259" key="10">
    <source>
        <dbReference type="Pfam" id="PF01225"/>
    </source>
</evidence>
<dbReference type="SUPFAM" id="SSF53623">
    <property type="entry name" value="MurD-like peptide ligases, catalytic domain"/>
    <property type="match status" value="1"/>
</dbReference>
<evidence type="ECO:0000256" key="2">
    <source>
        <dbReference type="ARBA" id="ARBA00022618"/>
    </source>
</evidence>
<dbReference type="PANTHER" id="PTHR23135:SF4">
    <property type="entry name" value="UDP-N-ACETYLMURAMOYL-L-ALANYL-D-GLUTAMATE--2,6-DIAMINOPIMELATE LIGASE MURE HOMOLOG, CHLOROPLASTIC"/>
    <property type="match status" value="1"/>
</dbReference>
<sequence length="560" mass="57701">MARTSGPPIGAPVGVPSACTRRGRARPADIAPGSDQQLLPAANLTRVRRMGVDTGCEQRGGDGLRLDELFGLPATTAVTGITLDSRLVRPGDVYVALPGRAHHGAQFATDAVRAGAVAVLTDAAGATLAAALDRPVVVLDDPRRAMAGIAARIYGEPSRALTTYAVTGTNGKTTTSFLVAAALRAAGHHVGVIGTIGFLLDGARVPGARTTVTTPESPELQALLARMRDGGADSLVMEVSSHALALGRADAIVFDVAAFTNFGADHLDFHGDLESYFEAKASLFTAERARTAVLNVDDPRGRELLRRTSASGLPTVTVSLQDPSADYLARHWEVIGGRVRVDAVLAGRPLTFELGLPGDFNVRNALTALAMIDVAKGGSRDEPGGLAAAAAGLADASVPGRMQRVDLGPDAPEVYVDFAHTPQAVAAVLAALAGRRVIVVLGCGGDRDPAKRRPMGAAAARGAAVVVVTDDNPRNESPAAIRAEVLAGAEEARAADGRPVQIVDGGDRRSAVLFALRTANAGDVVAVLGKGHEPGQEIGGRILPFSDIAVVDEAWQEVSA</sequence>
<accession>A0ABP7ABA0</accession>
<gene>
    <name evidence="7" type="primary">murE</name>
    <name evidence="13" type="ORF">GCM10022236_33530</name>
</gene>
<evidence type="ECO:0000256" key="5">
    <source>
        <dbReference type="ARBA" id="ARBA00023306"/>
    </source>
</evidence>
<evidence type="ECO:0000313" key="13">
    <source>
        <dbReference type="EMBL" id="GAA3628493.1"/>
    </source>
</evidence>
<keyword evidence="14" id="KW-1185">Reference proteome</keyword>
<dbReference type="EMBL" id="BAABAB010000022">
    <property type="protein sequence ID" value="GAA3628493.1"/>
    <property type="molecule type" value="Genomic_DNA"/>
</dbReference>
<feature type="binding site" evidence="7">
    <location>
        <position position="533"/>
    </location>
    <ligand>
        <name>meso-2,6-diaminopimelate</name>
        <dbReference type="ChEBI" id="CHEBI:57791"/>
    </ligand>
</feature>
<dbReference type="SUPFAM" id="SSF53244">
    <property type="entry name" value="MurD-like peptide ligases, peptide-binding domain"/>
    <property type="match status" value="1"/>
</dbReference>
<feature type="binding site" evidence="7">
    <location>
        <begin position="213"/>
        <end position="214"/>
    </location>
    <ligand>
        <name>UDP-N-acetyl-alpha-D-muramoyl-L-alanyl-D-glutamate</name>
        <dbReference type="ChEBI" id="CHEBI:83900"/>
    </ligand>
</feature>
<comment type="caution">
    <text evidence="13">The sequence shown here is derived from an EMBL/GenBank/DDBJ whole genome shotgun (WGS) entry which is preliminary data.</text>
</comment>
<keyword evidence="6 7" id="KW-0961">Cell wall biogenesis/degradation</keyword>
<keyword evidence="7" id="KW-0460">Magnesium</keyword>
<keyword evidence="7" id="KW-0963">Cytoplasm</keyword>
<comment type="catalytic activity">
    <reaction evidence="7">
        <text>UDP-N-acetyl-alpha-D-muramoyl-L-alanyl-D-glutamate + meso-2,6-diaminopimelate + ATP = UDP-N-acetyl-alpha-D-muramoyl-L-alanyl-gamma-D-glutamyl-meso-2,6-diaminopimelate + ADP + phosphate + H(+)</text>
        <dbReference type="Rhea" id="RHEA:23676"/>
        <dbReference type="ChEBI" id="CHEBI:15378"/>
        <dbReference type="ChEBI" id="CHEBI:30616"/>
        <dbReference type="ChEBI" id="CHEBI:43474"/>
        <dbReference type="ChEBI" id="CHEBI:57791"/>
        <dbReference type="ChEBI" id="CHEBI:83900"/>
        <dbReference type="ChEBI" id="CHEBI:83905"/>
        <dbReference type="ChEBI" id="CHEBI:456216"/>
        <dbReference type="EC" id="6.3.2.13"/>
    </reaction>
</comment>
<dbReference type="InterPro" id="IPR036615">
    <property type="entry name" value="Mur_ligase_C_dom_sf"/>
</dbReference>
<dbReference type="Pfam" id="PF01225">
    <property type="entry name" value="Mur_ligase"/>
    <property type="match status" value="1"/>
</dbReference>
<evidence type="ECO:0000259" key="11">
    <source>
        <dbReference type="Pfam" id="PF02875"/>
    </source>
</evidence>
<dbReference type="Proteomes" id="UP001501490">
    <property type="component" value="Unassembled WGS sequence"/>
</dbReference>
<dbReference type="NCBIfam" id="TIGR01085">
    <property type="entry name" value="murE"/>
    <property type="match status" value="1"/>
</dbReference>